<dbReference type="Proteomes" id="UP000653305">
    <property type="component" value="Unassembled WGS sequence"/>
</dbReference>
<feature type="transmembrane region" description="Helical" evidence="1">
    <location>
        <begin position="84"/>
        <end position="105"/>
    </location>
</feature>
<keyword evidence="1" id="KW-1133">Transmembrane helix</keyword>
<dbReference type="EMBL" id="BMAC01010157">
    <property type="protein sequence ID" value="GFQ08854.1"/>
    <property type="molecule type" value="Genomic_DNA"/>
</dbReference>
<proteinExistence type="predicted"/>
<dbReference type="OrthoDB" id="1739192at2759"/>
<keyword evidence="1" id="KW-0472">Membrane</keyword>
<name>A0A830DNN9_9LAMI</name>
<evidence type="ECO:0000313" key="2">
    <source>
        <dbReference type="EMBL" id="GFQ08854.1"/>
    </source>
</evidence>
<evidence type="ECO:0000313" key="3">
    <source>
        <dbReference type="Proteomes" id="UP000653305"/>
    </source>
</evidence>
<gene>
    <name evidence="2" type="ORF">PHJA_003029400</name>
</gene>
<keyword evidence="3" id="KW-1185">Reference proteome</keyword>
<protein>
    <submittedName>
        <fullName evidence="2">Gdp-mannose transporter gonst4</fullName>
    </submittedName>
</protein>
<comment type="caution">
    <text evidence="2">The sequence shown here is derived from an EMBL/GenBank/DDBJ whole genome shotgun (WGS) entry which is preliminary data.</text>
</comment>
<sequence>MVTGVLNKFLTVVINVLIWDKHATPFGFVCLLLTIAGGVLYQQSITVSVGNNASNQSALLKQVDSKNGEEAGRGEEKEISGVRAFLFASAECLRILFFVMFYFLLAMCFNL</sequence>
<reference evidence="2" key="1">
    <citation type="submission" date="2020-07" db="EMBL/GenBank/DDBJ databases">
        <title>Ethylene signaling mediates host invasion by parasitic plants.</title>
        <authorList>
            <person name="Yoshida S."/>
        </authorList>
    </citation>
    <scope>NUCLEOTIDE SEQUENCE</scope>
    <source>
        <strain evidence="2">Okayama</strain>
    </source>
</reference>
<feature type="transmembrane region" description="Helical" evidence="1">
    <location>
        <begin position="23"/>
        <end position="41"/>
    </location>
</feature>
<evidence type="ECO:0000256" key="1">
    <source>
        <dbReference type="SAM" id="Phobius"/>
    </source>
</evidence>
<keyword evidence="1" id="KW-0812">Transmembrane</keyword>
<dbReference type="AlphaFoldDB" id="A0A830DNN9"/>
<accession>A0A830DNN9</accession>
<organism evidence="2 3">
    <name type="scientific">Phtheirospermum japonicum</name>
    <dbReference type="NCBI Taxonomy" id="374723"/>
    <lineage>
        <taxon>Eukaryota</taxon>
        <taxon>Viridiplantae</taxon>
        <taxon>Streptophyta</taxon>
        <taxon>Embryophyta</taxon>
        <taxon>Tracheophyta</taxon>
        <taxon>Spermatophyta</taxon>
        <taxon>Magnoliopsida</taxon>
        <taxon>eudicotyledons</taxon>
        <taxon>Gunneridae</taxon>
        <taxon>Pentapetalae</taxon>
        <taxon>asterids</taxon>
        <taxon>lamiids</taxon>
        <taxon>Lamiales</taxon>
        <taxon>Orobanchaceae</taxon>
        <taxon>Orobanchaceae incertae sedis</taxon>
        <taxon>Phtheirospermum</taxon>
    </lineage>
</organism>